<evidence type="ECO:0000313" key="1">
    <source>
        <dbReference type="EMBL" id="EGG03457.1"/>
    </source>
</evidence>
<dbReference type="VEuPathDB" id="FungiDB:MELLADRAFT_90189"/>
<dbReference type="EMBL" id="GL883124">
    <property type="protein sequence ID" value="EGG03457.1"/>
    <property type="molecule type" value="Genomic_DNA"/>
</dbReference>
<organism evidence="2">
    <name type="scientific">Melampsora larici-populina (strain 98AG31 / pathotype 3-4-7)</name>
    <name type="common">Poplar leaf rust fungus</name>
    <dbReference type="NCBI Taxonomy" id="747676"/>
    <lineage>
        <taxon>Eukaryota</taxon>
        <taxon>Fungi</taxon>
        <taxon>Dikarya</taxon>
        <taxon>Basidiomycota</taxon>
        <taxon>Pucciniomycotina</taxon>
        <taxon>Pucciniomycetes</taxon>
        <taxon>Pucciniales</taxon>
        <taxon>Melampsoraceae</taxon>
        <taxon>Melampsora</taxon>
    </lineage>
</organism>
<dbReference type="HOGENOM" id="CLU_950213_0_0_1"/>
<reference evidence="2" key="1">
    <citation type="journal article" date="2011" name="Proc. Natl. Acad. Sci. U.S.A.">
        <title>Obligate biotrophy features unraveled by the genomic analysis of rust fungi.</title>
        <authorList>
            <person name="Duplessis S."/>
            <person name="Cuomo C.A."/>
            <person name="Lin Y.-C."/>
            <person name="Aerts A."/>
            <person name="Tisserant E."/>
            <person name="Veneault-Fourrey C."/>
            <person name="Joly D.L."/>
            <person name="Hacquard S."/>
            <person name="Amselem J."/>
            <person name="Cantarel B.L."/>
            <person name="Chiu R."/>
            <person name="Coutinho P.M."/>
            <person name="Feau N."/>
            <person name="Field M."/>
            <person name="Frey P."/>
            <person name="Gelhaye E."/>
            <person name="Goldberg J."/>
            <person name="Grabherr M.G."/>
            <person name="Kodira C.D."/>
            <person name="Kohler A."/>
            <person name="Kuees U."/>
            <person name="Lindquist E.A."/>
            <person name="Lucas S.M."/>
            <person name="Mago R."/>
            <person name="Mauceli E."/>
            <person name="Morin E."/>
            <person name="Murat C."/>
            <person name="Pangilinan J.L."/>
            <person name="Park R."/>
            <person name="Pearson M."/>
            <person name="Quesneville H."/>
            <person name="Rouhier N."/>
            <person name="Sakthikumar S."/>
            <person name="Salamov A.A."/>
            <person name="Schmutz J."/>
            <person name="Selles B."/>
            <person name="Shapiro H."/>
            <person name="Tanguay P."/>
            <person name="Tuskan G.A."/>
            <person name="Henrissat B."/>
            <person name="Van de Peer Y."/>
            <person name="Rouze P."/>
            <person name="Ellis J.G."/>
            <person name="Dodds P.N."/>
            <person name="Schein J.E."/>
            <person name="Zhong S."/>
            <person name="Hamelin R.C."/>
            <person name="Grigoriev I.V."/>
            <person name="Szabo L.J."/>
            <person name="Martin F."/>
        </authorList>
    </citation>
    <scope>NUCLEOTIDE SEQUENCE [LARGE SCALE GENOMIC DNA]</scope>
    <source>
        <strain evidence="2">98AG31 / pathotype 3-4-7</strain>
    </source>
</reference>
<dbReference type="GeneID" id="18935481"/>
<proteinExistence type="predicted"/>
<keyword evidence="2" id="KW-1185">Reference proteome</keyword>
<dbReference type="Proteomes" id="UP000001072">
    <property type="component" value="Unassembled WGS sequence"/>
</dbReference>
<evidence type="ECO:0000313" key="2">
    <source>
        <dbReference type="Proteomes" id="UP000001072"/>
    </source>
</evidence>
<sequence length="293" mass="32496">MNSRSPQPCRRVRLLSALKLSEKPKDLGITRKNFARAKAYEMAHPIPYVAPTIHVLQTRRHLIDTLVKDRKVPVRDPPQFPVNRNFSQTVIYTFDDVKDEPELSECSGDDDVYLASAPRIQNEDQSTPEAIDFPQLAMPDFPSPLLKSECDVISWSPSTPVRAHKGNKHTPYSRVSSTLETPMLTVSSSSATSNVVTTPGSFPTTPASSYMIQYSSGQCFSSTPITPRSSSNKPTIPLAKPIIKLHTINEQLLSPSDLPSPSLVKLDHRKPGPEILAGLDFLTKFYARTNLND</sequence>
<dbReference type="RefSeq" id="XP_007413251.1">
    <property type="nucleotide sequence ID" value="XM_007413189.1"/>
</dbReference>
<gene>
    <name evidence="1" type="ORF">MELLADRAFT_90189</name>
</gene>
<accession>F4RW15</accession>
<dbReference type="AlphaFoldDB" id="F4RW15"/>
<name>F4RW15_MELLP</name>
<dbReference type="KEGG" id="mlr:MELLADRAFT_90189"/>
<protein>
    <submittedName>
        <fullName evidence="1">Uncharacterized protein</fullName>
    </submittedName>
</protein>
<dbReference type="InParanoid" id="F4RW15"/>
<dbReference type="OrthoDB" id="10401364at2759"/>